<dbReference type="PROSITE" id="PS50893">
    <property type="entry name" value="ABC_TRANSPORTER_2"/>
    <property type="match status" value="1"/>
</dbReference>
<feature type="transmembrane region" description="Helical" evidence="7">
    <location>
        <begin position="288"/>
        <end position="321"/>
    </location>
</feature>
<name>A0AAN7P1K4_9COLE</name>
<dbReference type="Pfam" id="PF00005">
    <property type="entry name" value="ABC_tran"/>
    <property type="match status" value="1"/>
</dbReference>
<dbReference type="GO" id="GO:0140359">
    <property type="term" value="F:ABC-type transporter activity"/>
    <property type="evidence" value="ECO:0007669"/>
    <property type="project" value="InterPro"/>
</dbReference>
<evidence type="ECO:0000313" key="9">
    <source>
        <dbReference type="EMBL" id="KAK4878365.1"/>
    </source>
</evidence>
<keyword evidence="4" id="KW-0067">ATP-binding</keyword>
<comment type="subcellular location">
    <subcellularLocation>
        <location evidence="1">Membrane</location>
        <topology evidence="1">Multi-pass membrane protein</topology>
    </subcellularLocation>
</comment>
<evidence type="ECO:0000256" key="7">
    <source>
        <dbReference type="SAM" id="Phobius"/>
    </source>
</evidence>
<feature type="transmembrane region" description="Helical" evidence="7">
    <location>
        <begin position="457"/>
        <end position="476"/>
    </location>
</feature>
<keyword evidence="5 7" id="KW-1133">Transmembrane helix</keyword>
<evidence type="ECO:0000256" key="3">
    <source>
        <dbReference type="ARBA" id="ARBA00022741"/>
    </source>
</evidence>
<gene>
    <name evidence="9" type="ORF">RN001_010871</name>
</gene>
<dbReference type="AlphaFoldDB" id="A0AAN7P1K4"/>
<comment type="caution">
    <text evidence="9">The sequence shown here is derived from an EMBL/GenBank/DDBJ whole genome shotgun (WGS) entry which is preliminary data.</text>
</comment>
<dbReference type="InterPro" id="IPR017871">
    <property type="entry name" value="ABC_transporter-like_CS"/>
</dbReference>
<keyword evidence="2 7" id="KW-0812">Transmembrane</keyword>
<protein>
    <recommendedName>
        <fullName evidence="8">ABC transporter domain-containing protein</fullName>
    </recommendedName>
</protein>
<keyword evidence="3" id="KW-0547">Nucleotide-binding</keyword>
<dbReference type="CDD" id="cd03230">
    <property type="entry name" value="ABC_DR_subfamily_A"/>
    <property type="match status" value="1"/>
</dbReference>
<evidence type="ECO:0000313" key="10">
    <source>
        <dbReference type="Proteomes" id="UP001353858"/>
    </source>
</evidence>
<dbReference type="Pfam" id="PF12698">
    <property type="entry name" value="ABC2_membrane_3"/>
    <property type="match status" value="1"/>
</dbReference>
<evidence type="ECO:0000256" key="5">
    <source>
        <dbReference type="ARBA" id="ARBA00022989"/>
    </source>
</evidence>
<dbReference type="PANTHER" id="PTHR43038:SF5">
    <property type="entry name" value="RE14039P"/>
    <property type="match status" value="1"/>
</dbReference>
<dbReference type="Gene3D" id="3.40.50.300">
    <property type="entry name" value="P-loop containing nucleotide triphosphate hydrolases"/>
    <property type="match status" value="1"/>
</dbReference>
<dbReference type="EMBL" id="JARPUR010000004">
    <property type="protein sequence ID" value="KAK4878365.1"/>
    <property type="molecule type" value="Genomic_DNA"/>
</dbReference>
<evidence type="ECO:0000259" key="8">
    <source>
        <dbReference type="PROSITE" id="PS50893"/>
    </source>
</evidence>
<feature type="transmembrane region" description="Helical" evidence="7">
    <location>
        <begin position="497"/>
        <end position="523"/>
    </location>
</feature>
<evidence type="ECO:0000256" key="4">
    <source>
        <dbReference type="ARBA" id="ARBA00022840"/>
    </source>
</evidence>
<keyword evidence="10" id="KW-1185">Reference proteome</keyword>
<reference evidence="10" key="1">
    <citation type="submission" date="2023-01" db="EMBL/GenBank/DDBJ databases">
        <title>Key to firefly adult light organ development and bioluminescence: homeobox transcription factors regulate luciferase expression and transportation to peroxisome.</title>
        <authorList>
            <person name="Fu X."/>
        </authorList>
    </citation>
    <scope>NUCLEOTIDE SEQUENCE [LARGE SCALE GENOMIC DNA]</scope>
</reference>
<accession>A0AAN7P1K4</accession>
<dbReference type="InterPro" id="IPR003593">
    <property type="entry name" value="AAA+_ATPase"/>
</dbReference>
<dbReference type="InterPro" id="IPR027417">
    <property type="entry name" value="P-loop_NTPase"/>
</dbReference>
<keyword evidence="6 7" id="KW-0472">Membrane</keyword>
<proteinExistence type="predicted"/>
<dbReference type="PANTHER" id="PTHR43038">
    <property type="entry name" value="ATP-BINDING CASSETTE, SUB-FAMILY H, MEMBER 1"/>
    <property type="match status" value="1"/>
</dbReference>
<dbReference type="GO" id="GO:0005524">
    <property type="term" value="F:ATP binding"/>
    <property type="evidence" value="ECO:0007669"/>
    <property type="project" value="UniProtKB-KW"/>
</dbReference>
<evidence type="ECO:0000256" key="6">
    <source>
        <dbReference type="ARBA" id="ARBA00023136"/>
    </source>
</evidence>
<feature type="transmembrane region" description="Helical" evidence="7">
    <location>
        <begin position="621"/>
        <end position="643"/>
    </location>
</feature>
<feature type="domain" description="ABC transporter" evidence="8">
    <location>
        <begin position="6"/>
        <end position="226"/>
    </location>
</feature>
<organism evidence="9 10">
    <name type="scientific">Aquatica leii</name>
    <dbReference type="NCBI Taxonomy" id="1421715"/>
    <lineage>
        <taxon>Eukaryota</taxon>
        <taxon>Metazoa</taxon>
        <taxon>Ecdysozoa</taxon>
        <taxon>Arthropoda</taxon>
        <taxon>Hexapoda</taxon>
        <taxon>Insecta</taxon>
        <taxon>Pterygota</taxon>
        <taxon>Neoptera</taxon>
        <taxon>Endopterygota</taxon>
        <taxon>Coleoptera</taxon>
        <taxon>Polyphaga</taxon>
        <taxon>Elateriformia</taxon>
        <taxon>Elateroidea</taxon>
        <taxon>Lampyridae</taxon>
        <taxon>Luciolinae</taxon>
        <taxon>Aquatica</taxon>
    </lineage>
</organism>
<sequence>MGAVAVDIVQACKYYGSKNDRICVLDHLDLTLYKGTIYALLGSSGCGKTTLLNCLVGNKILNSGSIKIFDAYSNAKQGISPGLRLTVRETMKYFGWLAGMSTQQIENKLQALVKFLMVRDINIKIKSLSGGEQRRVSFGIVLLYDPQLLILDEPTVGLDPLLRESVWKHLIALANDGRTVLLTTHYIEETKEAHRVGLMRNGYIIADAAPKTLLNKFETGTLEEVFLKLSVLQNKNPNKNEQRFSLKIRDDAVCDKIDCSYQKVYKASMWQKISTLIWKQFVVLFRNIPLLIFISLSAALSVVIFFVCIGHTLSGVLIAVVNYEGNNNSCGLLHCDNAQIGCNYQEAKDSLRNTHVHGYITIKYNYTKALKRRLDDLHSAESWDLDYSTIDVHYDVLVKDIAFYIQKSVIDAYNEFIVMYLRSCNKNPHYSRLPINWKTPVHGEYTIETTQNGGPSYLLMVAFCVAAIVTSCSILVERNEGTFDRIKAMGVAHTEILLSHMFTDFTLTVLQLITSLIAAFVIFQLPYKGSLFLAIILALINTFSGMCYGYAISSLLKSESSAMHAISGSMTAGILLSGTFWPREGMHPILKALAWFLPITQAADGMKNIIHRGWTITKAPVYLGFLNPIAWSVIFLMICIINLKIKEK</sequence>
<evidence type="ECO:0000256" key="2">
    <source>
        <dbReference type="ARBA" id="ARBA00022692"/>
    </source>
</evidence>
<dbReference type="InterPro" id="IPR013525">
    <property type="entry name" value="ABC2_TM"/>
</dbReference>
<dbReference type="SUPFAM" id="SSF52540">
    <property type="entry name" value="P-loop containing nucleoside triphosphate hydrolases"/>
    <property type="match status" value="1"/>
</dbReference>
<dbReference type="SMART" id="SM00382">
    <property type="entry name" value="AAA"/>
    <property type="match status" value="1"/>
</dbReference>
<dbReference type="InterPro" id="IPR003439">
    <property type="entry name" value="ABC_transporter-like_ATP-bd"/>
</dbReference>
<evidence type="ECO:0000256" key="1">
    <source>
        <dbReference type="ARBA" id="ARBA00004141"/>
    </source>
</evidence>
<dbReference type="GO" id="GO:0016020">
    <property type="term" value="C:membrane"/>
    <property type="evidence" value="ECO:0007669"/>
    <property type="project" value="UniProtKB-SubCell"/>
</dbReference>
<dbReference type="Proteomes" id="UP001353858">
    <property type="component" value="Unassembled WGS sequence"/>
</dbReference>
<dbReference type="GO" id="GO:0016887">
    <property type="term" value="F:ATP hydrolysis activity"/>
    <property type="evidence" value="ECO:0007669"/>
    <property type="project" value="InterPro"/>
</dbReference>
<dbReference type="PROSITE" id="PS00211">
    <property type="entry name" value="ABC_TRANSPORTER_1"/>
    <property type="match status" value="1"/>
</dbReference>
<feature type="transmembrane region" description="Helical" evidence="7">
    <location>
        <begin position="529"/>
        <end position="550"/>
    </location>
</feature>